<proteinExistence type="predicted"/>
<sequence length="153" mass="17132">MTWLVLRHNLTLSLSISLSLQKAVHHRTRLLSQVGFLQLSSKAPTSSPTHSPKNCSNWLDCNASLTGVHLHYSIKQQLGLDENCQIKLKKDAKRLSADYGSSDAVLRAAREDDTAAFEAAAAKHKNAELRAFQKRPKSALSRLFSRMRRAFTF</sequence>
<accession>A0AAV2KZG0</accession>
<organism evidence="2 3">
    <name type="scientific">Knipowitschia caucasica</name>
    <name type="common">Caucasian dwarf goby</name>
    <name type="synonym">Pomatoschistus caucasicus</name>
    <dbReference type="NCBI Taxonomy" id="637954"/>
    <lineage>
        <taxon>Eukaryota</taxon>
        <taxon>Metazoa</taxon>
        <taxon>Chordata</taxon>
        <taxon>Craniata</taxon>
        <taxon>Vertebrata</taxon>
        <taxon>Euteleostomi</taxon>
        <taxon>Actinopterygii</taxon>
        <taxon>Neopterygii</taxon>
        <taxon>Teleostei</taxon>
        <taxon>Neoteleostei</taxon>
        <taxon>Acanthomorphata</taxon>
        <taxon>Gobiaria</taxon>
        <taxon>Gobiiformes</taxon>
        <taxon>Gobioidei</taxon>
        <taxon>Gobiidae</taxon>
        <taxon>Gobiinae</taxon>
        <taxon>Knipowitschia</taxon>
    </lineage>
</organism>
<dbReference type="EMBL" id="OZ035824">
    <property type="protein sequence ID" value="CAL1593400.1"/>
    <property type="molecule type" value="Genomic_DNA"/>
</dbReference>
<keyword evidence="1" id="KW-0732">Signal</keyword>
<keyword evidence="3" id="KW-1185">Reference proteome</keyword>
<feature type="chain" id="PRO_5043461043" evidence="1">
    <location>
        <begin position="16"/>
        <end position="153"/>
    </location>
</feature>
<evidence type="ECO:0000313" key="3">
    <source>
        <dbReference type="Proteomes" id="UP001497482"/>
    </source>
</evidence>
<feature type="signal peptide" evidence="1">
    <location>
        <begin position="1"/>
        <end position="15"/>
    </location>
</feature>
<dbReference type="Proteomes" id="UP001497482">
    <property type="component" value="Chromosome 2"/>
</dbReference>
<evidence type="ECO:0000256" key="1">
    <source>
        <dbReference type="SAM" id="SignalP"/>
    </source>
</evidence>
<protein>
    <submittedName>
        <fullName evidence="2">Uncharacterized protein</fullName>
    </submittedName>
</protein>
<dbReference type="AlphaFoldDB" id="A0AAV2KZG0"/>
<reference evidence="2 3" key="1">
    <citation type="submission" date="2024-04" db="EMBL/GenBank/DDBJ databases">
        <authorList>
            <person name="Waldvogel A.-M."/>
            <person name="Schoenle A."/>
        </authorList>
    </citation>
    <scope>NUCLEOTIDE SEQUENCE [LARGE SCALE GENOMIC DNA]</scope>
</reference>
<name>A0AAV2KZG0_KNICA</name>
<evidence type="ECO:0000313" key="2">
    <source>
        <dbReference type="EMBL" id="CAL1593400.1"/>
    </source>
</evidence>
<gene>
    <name evidence="2" type="ORF">KC01_LOCUS22515</name>
</gene>